<evidence type="ECO:0000313" key="2">
    <source>
        <dbReference type="Proteomes" id="UP000316887"/>
    </source>
</evidence>
<dbReference type="Proteomes" id="UP000316887">
    <property type="component" value="Unassembled WGS sequence"/>
</dbReference>
<dbReference type="InterPro" id="IPR046732">
    <property type="entry name" value="DUF6624"/>
</dbReference>
<evidence type="ECO:0000313" key="1">
    <source>
        <dbReference type="EMBL" id="TQL17804.1"/>
    </source>
</evidence>
<dbReference type="RefSeq" id="WP_260432140.1">
    <property type="nucleotide sequence ID" value="NZ_VFOF01000001.1"/>
</dbReference>
<name>A0A542W2J1_ZYMMB</name>
<dbReference type="Pfam" id="PF20329">
    <property type="entry name" value="DUF6624"/>
    <property type="match status" value="1"/>
</dbReference>
<accession>A0A542W2J1</accession>
<comment type="caution">
    <text evidence="1">The sequence shown here is derived from an EMBL/GenBank/DDBJ whole genome shotgun (WGS) entry which is preliminary data.</text>
</comment>
<sequence length="255" mass="28554">MTMIKKAFKAFTYLSGHRDPAPDITSIRPSGFQKKIIFFFIMASAIPAIGRAESLPASAGEIATEMSSDSCISDHAFPGYALNHQNFKEMQAASHFKKQAKMLIAMSEHEQAVRSHFAKGQPIDWKEVEETDRKNTRDFKKMIDKEGLFALSQVGGDAVAAEFHLIQRSHDIPFQRSALDMMRHMLARQDFPGDYVAILEDQLLARDGKPQIYGTQVKKDGSLYPVIDKDQLDARRASHGLAPLREAICPLSKTE</sequence>
<dbReference type="EMBL" id="VFOF01000001">
    <property type="protein sequence ID" value="TQL17804.1"/>
    <property type="molecule type" value="Genomic_DNA"/>
</dbReference>
<organism evidence="1 2">
    <name type="scientific">Zymomonas mobilis</name>
    <dbReference type="NCBI Taxonomy" id="542"/>
    <lineage>
        <taxon>Bacteria</taxon>
        <taxon>Pseudomonadati</taxon>
        <taxon>Pseudomonadota</taxon>
        <taxon>Alphaproteobacteria</taxon>
        <taxon>Sphingomonadales</taxon>
        <taxon>Zymomonadaceae</taxon>
        <taxon>Zymomonas</taxon>
    </lineage>
</organism>
<protein>
    <submittedName>
        <fullName evidence="1">Uncharacterized protein</fullName>
    </submittedName>
</protein>
<reference evidence="1 2" key="1">
    <citation type="submission" date="2019-06" db="EMBL/GenBank/DDBJ databases">
        <title>Genome sequencing of Zymomonas mobilis strains for genetic engineering and biofuel applications.</title>
        <authorList>
            <person name="Teravest M."/>
        </authorList>
    </citation>
    <scope>NUCLEOTIDE SEQUENCE [LARGE SCALE GENOMIC DNA]</scope>
    <source>
        <strain evidence="1 2">AN0101</strain>
    </source>
</reference>
<gene>
    <name evidence="1" type="ORF">FBY58_1409</name>
</gene>
<proteinExistence type="predicted"/>
<dbReference type="AlphaFoldDB" id="A0A542W2J1"/>